<dbReference type="AlphaFoldDB" id="A0A1R3L386"/>
<dbReference type="Proteomes" id="UP000187203">
    <property type="component" value="Unassembled WGS sequence"/>
</dbReference>
<reference evidence="2" key="1">
    <citation type="submission" date="2013-09" db="EMBL/GenBank/DDBJ databases">
        <title>Corchorus olitorius genome sequencing.</title>
        <authorList>
            <person name="Alam M."/>
            <person name="Haque M.S."/>
            <person name="Islam M.S."/>
            <person name="Emdad E.M."/>
            <person name="Islam M.M."/>
            <person name="Ahmed B."/>
            <person name="Halim A."/>
            <person name="Hossen Q.M.M."/>
            <person name="Hossain M.Z."/>
            <person name="Ahmed R."/>
            <person name="Khan M.M."/>
            <person name="Islam R."/>
            <person name="Rashid M.M."/>
            <person name="Khan S.A."/>
            <person name="Rahman M.S."/>
            <person name="Alam M."/>
            <person name="Yahiya A.S."/>
            <person name="Khan M.S."/>
            <person name="Azam M.S."/>
            <person name="Haque T."/>
            <person name="Lashkar M.Z.H."/>
            <person name="Akhand A.I."/>
            <person name="Morshed G."/>
            <person name="Roy S."/>
            <person name="Uddin K.S."/>
            <person name="Rabeya T."/>
            <person name="Hossain A.S."/>
            <person name="Chowdhury A."/>
            <person name="Snigdha A.R."/>
            <person name="Mortoza M.S."/>
            <person name="Matin S.A."/>
            <person name="Hoque S.M.E."/>
            <person name="Islam M.K."/>
            <person name="Roy D.K."/>
            <person name="Haider R."/>
            <person name="Moosa M.M."/>
            <person name="Elias S.M."/>
            <person name="Hasan A.M."/>
            <person name="Jahan S."/>
            <person name="Shafiuddin M."/>
            <person name="Mahmood N."/>
            <person name="Shommy N.S."/>
        </authorList>
    </citation>
    <scope>NUCLEOTIDE SEQUENCE [LARGE SCALE GENOMIC DNA]</scope>
    <source>
        <strain evidence="2">cv. O-4</strain>
    </source>
</reference>
<sequence length="508" mass="54479">MIQLQEVIVSELASDTGNAGAMHGGIEDVVHQDSASAEVINALQRFRDAEARQVTAELGAVDIIERQRQLLDRSRGCGADQGDDCRFNHLHAPRAALDFRRFDAMQVISCHWLELLHPSRLPSASRVGWLPLLVLVLAPDVSTPAGLSCSHGRQAVRPAGLGVLPDALGVPQELLHQRLACSVAVGWIPAGQHLADAVQVTGDAILAVELAEHQGQPEDQLAFLEGRIGCLGVVELAAPGTDPPTAHAQSAPAGGRATLPAAQRFEFSEPSVAPPRVITELLATRPNTDLAGLRCRLARGHAQGDDTVADAFQQLDGVLAAVLHRIRDGTFWAALVEPMPGQQHHGIPQHGWHWIEWQVVAATQVSIHQFLGLADTVLDDAFVRGLGGGIIIRELDKRQLWDRPGNVVAGAVAHGQIPRMMRMTSPAADATSSAVPLLFSGAQYDSATCSIRFDFRTCRDRPGAGHQADTQDIDRGDIASLGVHRHRPKRFGTCSAQTAVQACETVAW</sequence>
<evidence type="ECO:0000313" key="1">
    <source>
        <dbReference type="EMBL" id="OMP13749.1"/>
    </source>
</evidence>
<proteinExistence type="predicted"/>
<comment type="caution">
    <text evidence="1">The sequence shown here is derived from an EMBL/GenBank/DDBJ whole genome shotgun (WGS) entry which is preliminary data.</text>
</comment>
<gene>
    <name evidence="1" type="ORF">COLO4_01026</name>
</gene>
<accession>A0A1R3L386</accession>
<protein>
    <submittedName>
        <fullName evidence="1">Uncharacterized protein</fullName>
    </submittedName>
</protein>
<evidence type="ECO:0000313" key="2">
    <source>
        <dbReference type="Proteomes" id="UP000187203"/>
    </source>
</evidence>
<organism evidence="1 2">
    <name type="scientific">Corchorus olitorius</name>
    <dbReference type="NCBI Taxonomy" id="93759"/>
    <lineage>
        <taxon>Eukaryota</taxon>
        <taxon>Viridiplantae</taxon>
        <taxon>Streptophyta</taxon>
        <taxon>Embryophyta</taxon>
        <taxon>Tracheophyta</taxon>
        <taxon>Spermatophyta</taxon>
        <taxon>Magnoliopsida</taxon>
        <taxon>eudicotyledons</taxon>
        <taxon>Gunneridae</taxon>
        <taxon>Pentapetalae</taxon>
        <taxon>rosids</taxon>
        <taxon>malvids</taxon>
        <taxon>Malvales</taxon>
        <taxon>Malvaceae</taxon>
        <taxon>Grewioideae</taxon>
        <taxon>Apeibeae</taxon>
        <taxon>Corchorus</taxon>
    </lineage>
</organism>
<name>A0A1R3L386_9ROSI</name>
<dbReference type="EMBL" id="AWUE01003371">
    <property type="protein sequence ID" value="OMP13749.1"/>
    <property type="molecule type" value="Genomic_DNA"/>
</dbReference>
<keyword evidence="2" id="KW-1185">Reference proteome</keyword>